<dbReference type="RefSeq" id="XP_001644421.1">
    <property type="nucleotide sequence ID" value="XM_001644371.2"/>
</dbReference>
<dbReference type="GeneID" id="5544700"/>
<gene>
    <name evidence="1" type="ORF">Kpol_1064p45</name>
</gene>
<name>A7TMG9_VANPO</name>
<sequence length="53" mass="5753">MMNARGYSAPGKAMLAGGYLVLDSQYTSYVVALSARMHGVVSGEKKKKIWSWG</sequence>
<dbReference type="InterPro" id="IPR014721">
    <property type="entry name" value="Ribsml_uS5_D2-typ_fold_subgr"/>
</dbReference>
<reference evidence="1 2" key="1">
    <citation type="journal article" date="2007" name="Proc. Natl. Acad. Sci. U.S.A.">
        <title>Independent sorting-out of thousands of duplicated gene pairs in two yeast species descended from a whole-genome duplication.</title>
        <authorList>
            <person name="Scannell D.R."/>
            <person name="Frank A.C."/>
            <person name="Conant G.C."/>
            <person name="Byrne K.P."/>
            <person name="Woolfit M."/>
            <person name="Wolfe K.H."/>
        </authorList>
    </citation>
    <scope>NUCLEOTIDE SEQUENCE [LARGE SCALE GENOMIC DNA]</scope>
    <source>
        <strain evidence="2">ATCC 22028 / DSM 70294 / BCRC 21397 / CBS 2163 / NBRC 10782 / NRRL Y-8283 / UCD 57-17</strain>
    </source>
</reference>
<evidence type="ECO:0000313" key="1">
    <source>
        <dbReference type="EMBL" id="EDO16563.1"/>
    </source>
</evidence>
<dbReference type="EMBL" id="DS480422">
    <property type="protein sequence ID" value="EDO16563.1"/>
    <property type="molecule type" value="Genomic_DNA"/>
</dbReference>
<accession>A7TMG9</accession>
<keyword evidence="2" id="KW-1185">Reference proteome</keyword>
<dbReference type="KEGG" id="vpo:Kpol_1064p45"/>
<dbReference type="SUPFAM" id="SSF54211">
    <property type="entry name" value="Ribosomal protein S5 domain 2-like"/>
    <property type="match status" value="1"/>
</dbReference>
<feature type="non-terminal residue" evidence="1">
    <location>
        <position position="53"/>
    </location>
</feature>
<proteinExistence type="predicted"/>
<dbReference type="Proteomes" id="UP000000267">
    <property type="component" value="Unassembled WGS sequence"/>
</dbReference>
<dbReference type="InterPro" id="IPR020568">
    <property type="entry name" value="Ribosomal_Su5_D2-typ_SF"/>
</dbReference>
<dbReference type="OrthoDB" id="10262935at2759"/>
<dbReference type="Gene3D" id="3.30.230.10">
    <property type="match status" value="1"/>
</dbReference>
<dbReference type="HOGENOM" id="CLU_3070450_0_0_1"/>
<evidence type="ECO:0000313" key="2">
    <source>
        <dbReference type="Proteomes" id="UP000000267"/>
    </source>
</evidence>
<protein>
    <submittedName>
        <fullName evidence="1">Uncharacterized protein</fullName>
    </submittedName>
</protein>
<dbReference type="AlphaFoldDB" id="A7TMG9"/>
<organism evidence="2">
    <name type="scientific">Vanderwaltozyma polyspora (strain ATCC 22028 / DSM 70294 / BCRC 21397 / CBS 2163 / NBRC 10782 / NRRL Y-8283 / UCD 57-17)</name>
    <name type="common">Kluyveromyces polysporus</name>
    <dbReference type="NCBI Taxonomy" id="436907"/>
    <lineage>
        <taxon>Eukaryota</taxon>
        <taxon>Fungi</taxon>
        <taxon>Dikarya</taxon>
        <taxon>Ascomycota</taxon>
        <taxon>Saccharomycotina</taxon>
        <taxon>Saccharomycetes</taxon>
        <taxon>Saccharomycetales</taxon>
        <taxon>Saccharomycetaceae</taxon>
        <taxon>Vanderwaltozyma</taxon>
    </lineage>
</organism>